<evidence type="ECO:0000256" key="6">
    <source>
        <dbReference type="ARBA" id="ARBA00022701"/>
    </source>
</evidence>
<keyword evidence="16" id="KW-1185">Reference proteome</keyword>
<keyword evidence="10" id="KW-0206">Cytoskeleton</keyword>
<gene>
    <name evidence="15" type="ORF">GHT06_017751</name>
</gene>
<evidence type="ECO:0000259" key="14">
    <source>
        <dbReference type="Pfam" id="PF13851"/>
    </source>
</evidence>
<dbReference type="Proteomes" id="UP000820818">
    <property type="component" value="Linkage Group LG7"/>
</dbReference>
<comment type="caution">
    <text evidence="15">The sequence shown here is derived from an EMBL/GenBank/DDBJ whole genome shotgun (WGS) entry which is preliminary data.</text>
</comment>
<keyword evidence="6" id="KW-0493">Microtubule</keyword>
<evidence type="ECO:0000313" key="15">
    <source>
        <dbReference type="EMBL" id="KAI9555236.1"/>
    </source>
</evidence>
<evidence type="ECO:0000256" key="9">
    <source>
        <dbReference type="ARBA" id="ARBA00023069"/>
    </source>
</evidence>
<evidence type="ECO:0000256" key="7">
    <source>
        <dbReference type="ARBA" id="ARBA00022846"/>
    </source>
</evidence>
<evidence type="ECO:0000256" key="1">
    <source>
        <dbReference type="ARBA" id="ARBA00004230"/>
    </source>
</evidence>
<organism evidence="15 16">
    <name type="scientific">Daphnia sinensis</name>
    <dbReference type="NCBI Taxonomy" id="1820382"/>
    <lineage>
        <taxon>Eukaryota</taxon>
        <taxon>Metazoa</taxon>
        <taxon>Ecdysozoa</taxon>
        <taxon>Arthropoda</taxon>
        <taxon>Crustacea</taxon>
        <taxon>Branchiopoda</taxon>
        <taxon>Diplostraca</taxon>
        <taxon>Cladocera</taxon>
        <taxon>Anomopoda</taxon>
        <taxon>Daphniidae</taxon>
        <taxon>Daphnia</taxon>
        <taxon>Daphnia similis group</taxon>
    </lineage>
</organism>
<dbReference type="InterPro" id="IPR039308">
    <property type="entry name" value="GAS8"/>
</dbReference>
<keyword evidence="11" id="KW-0966">Cell projection</keyword>
<dbReference type="InterPro" id="IPR025593">
    <property type="entry name" value="GAS8_dom"/>
</dbReference>
<feature type="coiled-coil region" evidence="13">
    <location>
        <begin position="3"/>
        <end position="94"/>
    </location>
</feature>
<dbReference type="PANTHER" id="PTHR31543">
    <property type="entry name" value="DYNEIN REGULATORY COMPLEX SUBUNIT 4"/>
    <property type="match status" value="1"/>
</dbReference>
<protein>
    <recommendedName>
        <fullName evidence="4">Dynein regulatory complex subunit 4</fullName>
    </recommendedName>
    <alternativeName>
        <fullName evidence="12">Growth arrest-specific protein 8</fullName>
    </alternativeName>
</protein>
<comment type="subcellular location">
    <subcellularLocation>
        <location evidence="1">Cell projection</location>
        <location evidence="1">Cilium</location>
        <location evidence="1">Flagellum</location>
    </subcellularLocation>
    <subcellularLocation>
        <location evidence="2">Cytoplasm</location>
        <location evidence="2">Cytoskeleton</location>
    </subcellularLocation>
</comment>
<sequence length="346" mass="41709">MSRDQLLNHLTRLLDQLEKEREERNFFQLERDQIYGFWKVAKEEVEDVRARLRNKEKELDDAEEIRQKDISIYKQQIKCLLHEHQTTVAEARNEQQTALELAHLEHQEQEQILRLEQQRLKEEIRHLSLQEQLTVDKIKMEHSQELSAMRKNLEQEARQLEIKYQNQMDALRSELEKRRKNDLQNIDTKDQQHLAVLKANHEQAIINLKNYFNDIILNNMTLITSMKEQLSEFRIKEERLEKQFHRTTKEIKHLTEKCEQLEKTNKELRKDTESWLHAKTSLQAAKSHHKTMSKQLEEAVWQREVAEQRLARTKAERDELEENFMAAILEVQQKANLKQLVLEKKM</sequence>
<comment type="similarity">
    <text evidence="3">Belongs to the DRC4 family.</text>
</comment>
<name>A0AAD5L3A3_9CRUS</name>
<dbReference type="GO" id="GO:0008017">
    <property type="term" value="F:microtubule binding"/>
    <property type="evidence" value="ECO:0007669"/>
    <property type="project" value="InterPro"/>
</dbReference>
<feature type="domain" description="Growth arrest-specific protein 8" evidence="14">
    <location>
        <begin position="197"/>
        <end position="346"/>
    </location>
</feature>
<keyword evidence="8 13" id="KW-0175">Coiled coil</keyword>
<dbReference type="Pfam" id="PF13851">
    <property type="entry name" value="GAS"/>
    <property type="match status" value="1"/>
</dbReference>
<evidence type="ECO:0000313" key="16">
    <source>
        <dbReference type="Proteomes" id="UP000820818"/>
    </source>
</evidence>
<dbReference type="GO" id="GO:0048870">
    <property type="term" value="P:cell motility"/>
    <property type="evidence" value="ECO:0007669"/>
    <property type="project" value="InterPro"/>
</dbReference>
<evidence type="ECO:0000256" key="8">
    <source>
        <dbReference type="ARBA" id="ARBA00023054"/>
    </source>
</evidence>
<dbReference type="PANTHER" id="PTHR31543:SF0">
    <property type="entry name" value="DYNEIN REGULATORY COMPLEX SUBUNIT 4"/>
    <property type="match status" value="1"/>
</dbReference>
<evidence type="ECO:0000256" key="3">
    <source>
        <dbReference type="ARBA" id="ARBA00009859"/>
    </source>
</evidence>
<dbReference type="AlphaFoldDB" id="A0AAD5L3A3"/>
<dbReference type="GO" id="GO:0031514">
    <property type="term" value="C:motile cilium"/>
    <property type="evidence" value="ECO:0007669"/>
    <property type="project" value="UniProtKB-SubCell"/>
</dbReference>
<feature type="coiled-coil region" evidence="13">
    <location>
        <begin position="223"/>
        <end position="330"/>
    </location>
</feature>
<dbReference type="GO" id="GO:0005794">
    <property type="term" value="C:Golgi apparatus"/>
    <property type="evidence" value="ECO:0007669"/>
    <property type="project" value="TreeGrafter"/>
</dbReference>
<dbReference type="EMBL" id="WJBH02000007">
    <property type="protein sequence ID" value="KAI9555236.1"/>
    <property type="molecule type" value="Genomic_DNA"/>
</dbReference>
<dbReference type="GO" id="GO:0005874">
    <property type="term" value="C:microtubule"/>
    <property type="evidence" value="ECO:0007669"/>
    <property type="project" value="UniProtKB-KW"/>
</dbReference>
<feature type="coiled-coil region" evidence="13">
    <location>
        <begin position="139"/>
        <end position="181"/>
    </location>
</feature>
<keyword evidence="7" id="KW-0282">Flagellum</keyword>
<dbReference type="GO" id="GO:0031267">
    <property type="term" value="F:small GTPase binding"/>
    <property type="evidence" value="ECO:0007669"/>
    <property type="project" value="InterPro"/>
</dbReference>
<keyword evidence="9" id="KW-0969">Cilium</keyword>
<accession>A0AAD5L3A3</accession>
<evidence type="ECO:0000256" key="12">
    <source>
        <dbReference type="ARBA" id="ARBA00031568"/>
    </source>
</evidence>
<evidence type="ECO:0000256" key="5">
    <source>
        <dbReference type="ARBA" id="ARBA00022490"/>
    </source>
</evidence>
<evidence type="ECO:0000256" key="2">
    <source>
        <dbReference type="ARBA" id="ARBA00004245"/>
    </source>
</evidence>
<evidence type="ECO:0000256" key="4">
    <source>
        <dbReference type="ARBA" id="ARBA00021301"/>
    </source>
</evidence>
<evidence type="ECO:0000256" key="11">
    <source>
        <dbReference type="ARBA" id="ARBA00023273"/>
    </source>
</evidence>
<proteinExistence type="inferred from homology"/>
<keyword evidence="5" id="KW-0963">Cytoplasm</keyword>
<evidence type="ECO:0000256" key="10">
    <source>
        <dbReference type="ARBA" id="ARBA00023212"/>
    </source>
</evidence>
<reference evidence="15 16" key="1">
    <citation type="submission" date="2022-05" db="EMBL/GenBank/DDBJ databases">
        <title>A multi-omics perspective on studying reproductive biology in Daphnia sinensis.</title>
        <authorList>
            <person name="Jia J."/>
        </authorList>
    </citation>
    <scope>NUCLEOTIDE SEQUENCE [LARGE SCALE GENOMIC DNA]</scope>
    <source>
        <strain evidence="15 16">WSL</strain>
    </source>
</reference>
<evidence type="ECO:0000256" key="13">
    <source>
        <dbReference type="SAM" id="Coils"/>
    </source>
</evidence>